<keyword evidence="8 10" id="KW-0460">Magnesium</keyword>
<comment type="cofactor">
    <cofactor evidence="2 10">
        <name>Mg(2+)</name>
        <dbReference type="ChEBI" id="CHEBI:18420"/>
    </cofactor>
</comment>
<dbReference type="GO" id="GO:0005829">
    <property type="term" value="C:cytosol"/>
    <property type="evidence" value="ECO:0007669"/>
    <property type="project" value="TreeGrafter"/>
</dbReference>
<dbReference type="NCBIfam" id="TIGR01449">
    <property type="entry name" value="PGP_bact"/>
    <property type="match status" value="1"/>
</dbReference>
<dbReference type="SUPFAM" id="SSF56784">
    <property type="entry name" value="HAD-like"/>
    <property type="match status" value="1"/>
</dbReference>
<dbReference type="FunFam" id="3.40.50.1000:FF:000022">
    <property type="entry name" value="Phosphoglycolate phosphatase"/>
    <property type="match status" value="1"/>
</dbReference>
<dbReference type="GO" id="GO:0005975">
    <property type="term" value="P:carbohydrate metabolic process"/>
    <property type="evidence" value="ECO:0007669"/>
    <property type="project" value="InterPro"/>
</dbReference>
<dbReference type="UniPathway" id="UPA00865">
    <property type="reaction ID" value="UER00834"/>
</dbReference>
<evidence type="ECO:0000256" key="5">
    <source>
        <dbReference type="ARBA" id="ARBA00013078"/>
    </source>
</evidence>
<dbReference type="Pfam" id="PF13419">
    <property type="entry name" value="HAD_2"/>
    <property type="match status" value="1"/>
</dbReference>
<proteinExistence type="inferred from homology"/>
<dbReference type="InterPro" id="IPR037512">
    <property type="entry name" value="PGPase_prok"/>
</dbReference>
<dbReference type="NCBIfam" id="TIGR01549">
    <property type="entry name" value="HAD-SF-IA-v1"/>
    <property type="match status" value="1"/>
</dbReference>
<dbReference type="RefSeq" id="WP_229806520.1">
    <property type="nucleotide sequence ID" value="NZ_BMXH01000012.1"/>
</dbReference>
<comment type="catalytic activity">
    <reaction evidence="1 10">
        <text>2-phosphoglycolate + H2O = glycolate + phosphate</text>
        <dbReference type="Rhea" id="RHEA:14369"/>
        <dbReference type="ChEBI" id="CHEBI:15377"/>
        <dbReference type="ChEBI" id="CHEBI:29805"/>
        <dbReference type="ChEBI" id="CHEBI:43474"/>
        <dbReference type="ChEBI" id="CHEBI:58033"/>
        <dbReference type="EC" id="3.1.3.18"/>
    </reaction>
</comment>
<dbReference type="EMBL" id="FNNI01000011">
    <property type="protein sequence ID" value="SDY10669.1"/>
    <property type="molecule type" value="Genomic_DNA"/>
</dbReference>
<feature type="binding site" evidence="10">
    <location>
        <position position="14"/>
    </location>
    <ligand>
        <name>Mg(2+)</name>
        <dbReference type="ChEBI" id="CHEBI:18420"/>
    </ligand>
</feature>
<keyword evidence="6 10" id="KW-0479">Metal-binding</keyword>
<evidence type="ECO:0000256" key="7">
    <source>
        <dbReference type="ARBA" id="ARBA00022801"/>
    </source>
</evidence>
<name>A0A1H3H7P4_9GAMM</name>
<comment type="pathway">
    <text evidence="3 10">Organic acid metabolism; glycolate biosynthesis; glycolate from 2-phosphoglycolate: step 1/1.</text>
</comment>
<sequence length="221" mass="24280">MHPLLRDMTLVVFDLDGTLVDSVPDLAAAVDASLVDLGLAPRGASRVRDWVGNGSRVLMERAVHDSSGRVPDEAFLERAHDAFLARYRQHPVQHTRLYPGVREALEGLAGHRFQLALVTNKPQMFIQPILEHFGIAGYFRIVLGGDLLPDRKPHPAPLWYVAETCRVSPERCLMVGDSCHDIEAGKRAGFRTLAVTYGYNHGEPVAASQPDGVVESLAELV</sequence>
<dbReference type="InterPro" id="IPR023214">
    <property type="entry name" value="HAD_sf"/>
</dbReference>
<evidence type="ECO:0000256" key="3">
    <source>
        <dbReference type="ARBA" id="ARBA00004818"/>
    </source>
</evidence>
<dbReference type="Gene3D" id="1.10.150.240">
    <property type="entry name" value="Putative phosphatase, domain 2"/>
    <property type="match status" value="1"/>
</dbReference>
<evidence type="ECO:0000256" key="9">
    <source>
        <dbReference type="ARBA" id="ARBA00023277"/>
    </source>
</evidence>
<gene>
    <name evidence="11" type="ORF">SAMN05443545_11122</name>
</gene>
<dbReference type="InterPro" id="IPR006439">
    <property type="entry name" value="HAD-SF_hydro_IA"/>
</dbReference>
<comment type="similarity">
    <text evidence="4 10">Belongs to the HAD-like hydrolase superfamily. CbbY/CbbZ/Gph/YieH family.</text>
</comment>
<feature type="active site" description="Nucleophile" evidence="10">
    <location>
        <position position="14"/>
    </location>
</feature>
<feature type="binding site" evidence="10">
    <location>
        <position position="177"/>
    </location>
    <ligand>
        <name>Mg(2+)</name>
        <dbReference type="ChEBI" id="CHEBI:18420"/>
    </ligand>
</feature>
<dbReference type="InterPro" id="IPR050155">
    <property type="entry name" value="HAD-like_hydrolase_sf"/>
</dbReference>
<dbReference type="GO" id="GO:0046295">
    <property type="term" value="P:glycolate biosynthetic process"/>
    <property type="evidence" value="ECO:0007669"/>
    <property type="project" value="UniProtKB-UniRule"/>
</dbReference>
<protein>
    <recommendedName>
        <fullName evidence="5 10">Phosphoglycolate phosphatase</fullName>
        <shortName evidence="10">PGP</shortName>
        <shortName evidence="10">PGPase</shortName>
        <ecNumber evidence="5 10">3.1.3.18</ecNumber>
    </recommendedName>
</protein>
<dbReference type="InterPro" id="IPR041492">
    <property type="entry name" value="HAD_2"/>
</dbReference>
<accession>A0A1H3H7P4</accession>
<keyword evidence="9 10" id="KW-0119">Carbohydrate metabolism</keyword>
<dbReference type="Proteomes" id="UP000198500">
    <property type="component" value="Unassembled WGS sequence"/>
</dbReference>
<evidence type="ECO:0000256" key="1">
    <source>
        <dbReference type="ARBA" id="ARBA00000830"/>
    </source>
</evidence>
<evidence type="ECO:0000256" key="2">
    <source>
        <dbReference type="ARBA" id="ARBA00001946"/>
    </source>
</evidence>
<organism evidence="11 12">
    <name type="scientific">Aidingimonas halophila</name>
    <dbReference type="NCBI Taxonomy" id="574349"/>
    <lineage>
        <taxon>Bacteria</taxon>
        <taxon>Pseudomonadati</taxon>
        <taxon>Pseudomonadota</taxon>
        <taxon>Gammaproteobacteria</taxon>
        <taxon>Oceanospirillales</taxon>
        <taxon>Halomonadaceae</taxon>
        <taxon>Aidingimonas</taxon>
    </lineage>
</organism>
<dbReference type="PANTHER" id="PTHR43434">
    <property type="entry name" value="PHOSPHOGLYCOLATE PHOSPHATASE"/>
    <property type="match status" value="1"/>
</dbReference>
<dbReference type="GO" id="GO:0008967">
    <property type="term" value="F:phosphoglycolate phosphatase activity"/>
    <property type="evidence" value="ECO:0007669"/>
    <property type="project" value="UniProtKB-UniRule"/>
</dbReference>
<keyword evidence="12" id="KW-1185">Reference proteome</keyword>
<comment type="function">
    <text evidence="10">Specifically catalyzes the dephosphorylation of 2-phosphoglycolate. Is involved in the dissimilation of the intracellular 2-phosphoglycolate formed during the DNA repair of 3'-phosphoglycolate ends, a major class of DNA lesions induced by oxidative stress.</text>
</comment>
<dbReference type="SFLD" id="SFLDG01129">
    <property type="entry name" value="C1.5:_HAD__Beta-PGM__Phosphata"/>
    <property type="match status" value="1"/>
</dbReference>
<dbReference type="AlphaFoldDB" id="A0A1H3H7P4"/>
<dbReference type="STRING" id="574349.SAMN05443545_11122"/>
<evidence type="ECO:0000256" key="4">
    <source>
        <dbReference type="ARBA" id="ARBA00006171"/>
    </source>
</evidence>
<dbReference type="InterPro" id="IPR036412">
    <property type="entry name" value="HAD-like_sf"/>
</dbReference>
<dbReference type="SFLD" id="SFLDS00003">
    <property type="entry name" value="Haloacid_Dehalogenase"/>
    <property type="match status" value="1"/>
</dbReference>
<dbReference type="CDD" id="cd16417">
    <property type="entry name" value="HAD_PGPase"/>
    <property type="match status" value="1"/>
</dbReference>
<dbReference type="HAMAP" id="MF_00495">
    <property type="entry name" value="GPH_hydrolase_bact"/>
    <property type="match status" value="1"/>
</dbReference>
<dbReference type="NCBIfam" id="TIGR01509">
    <property type="entry name" value="HAD-SF-IA-v3"/>
    <property type="match status" value="1"/>
</dbReference>
<dbReference type="SFLD" id="SFLDG01135">
    <property type="entry name" value="C1.5.6:_HAD__Beta-PGM__Phospha"/>
    <property type="match status" value="1"/>
</dbReference>
<evidence type="ECO:0000256" key="8">
    <source>
        <dbReference type="ARBA" id="ARBA00022842"/>
    </source>
</evidence>
<dbReference type="GO" id="GO:0006281">
    <property type="term" value="P:DNA repair"/>
    <property type="evidence" value="ECO:0007669"/>
    <property type="project" value="TreeGrafter"/>
</dbReference>
<dbReference type="NCBIfam" id="NF009695">
    <property type="entry name" value="PRK13222.1-2"/>
    <property type="match status" value="1"/>
</dbReference>
<feature type="binding site" evidence="10">
    <location>
        <position position="16"/>
    </location>
    <ligand>
        <name>Mg(2+)</name>
        <dbReference type="ChEBI" id="CHEBI:18420"/>
    </ligand>
</feature>
<evidence type="ECO:0000256" key="10">
    <source>
        <dbReference type="HAMAP-Rule" id="MF_00495"/>
    </source>
</evidence>
<evidence type="ECO:0000313" key="11">
    <source>
        <dbReference type="EMBL" id="SDY10669.1"/>
    </source>
</evidence>
<dbReference type="InterPro" id="IPR023198">
    <property type="entry name" value="PGP-like_dom2"/>
</dbReference>
<dbReference type="EC" id="3.1.3.18" evidence="5 10"/>
<evidence type="ECO:0000313" key="12">
    <source>
        <dbReference type="Proteomes" id="UP000198500"/>
    </source>
</evidence>
<evidence type="ECO:0000256" key="6">
    <source>
        <dbReference type="ARBA" id="ARBA00022723"/>
    </source>
</evidence>
<dbReference type="PANTHER" id="PTHR43434:SF1">
    <property type="entry name" value="PHOSPHOGLYCOLATE PHOSPHATASE"/>
    <property type="match status" value="1"/>
</dbReference>
<keyword evidence="7 10" id="KW-0378">Hydrolase</keyword>
<reference evidence="11 12" key="1">
    <citation type="submission" date="2016-10" db="EMBL/GenBank/DDBJ databases">
        <authorList>
            <person name="de Groot N.N."/>
        </authorList>
    </citation>
    <scope>NUCLEOTIDE SEQUENCE [LARGE SCALE GENOMIC DNA]</scope>
    <source>
        <strain evidence="11 12">DSM 19219</strain>
    </source>
</reference>
<dbReference type="Gene3D" id="3.40.50.1000">
    <property type="entry name" value="HAD superfamily/HAD-like"/>
    <property type="match status" value="1"/>
</dbReference>
<dbReference type="GO" id="GO:0046872">
    <property type="term" value="F:metal ion binding"/>
    <property type="evidence" value="ECO:0007669"/>
    <property type="project" value="UniProtKB-KW"/>
</dbReference>